<proteinExistence type="predicted"/>
<feature type="domain" description="RNase H type-1" evidence="1">
    <location>
        <begin position="50"/>
        <end position="117"/>
    </location>
</feature>
<gene>
    <name evidence="2" type="ORF">V6N12_029156</name>
</gene>
<evidence type="ECO:0000259" key="1">
    <source>
        <dbReference type="Pfam" id="PF13456"/>
    </source>
</evidence>
<dbReference type="Proteomes" id="UP001472677">
    <property type="component" value="Unassembled WGS sequence"/>
</dbReference>
<comment type="caution">
    <text evidence="2">The sequence shown here is derived from an EMBL/GenBank/DDBJ whole genome shotgun (WGS) entry which is preliminary data.</text>
</comment>
<accession>A0ABR2AMK7</accession>
<evidence type="ECO:0000313" key="3">
    <source>
        <dbReference type="Proteomes" id="UP001472677"/>
    </source>
</evidence>
<evidence type="ECO:0000313" key="2">
    <source>
        <dbReference type="EMBL" id="KAK8494551.1"/>
    </source>
</evidence>
<dbReference type="Pfam" id="PF13456">
    <property type="entry name" value="RVT_3"/>
    <property type="match status" value="1"/>
</dbReference>
<reference evidence="2 3" key="1">
    <citation type="journal article" date="2024" name="G3 (Bethesda)">
        <title>Genome assembly of Hibiscus sabdariffa L. provides insights into metabolisms of medicinal natural products.</title>
        <authorList>
            <person name="Kim T."/>
        </authorList>
    </citation>
    <scope>NUCLEOTIDE SEQUENCE [LARGE SCALE GENOMIC DNA]</scope>
    <source>
        <strain evidence="2">TK-2024</strain>
        <tissue evidence="2">Old leaves</tissue>
    </source>
</reference>
<name>A0ABR2AMK7_9ROSI</name>
<dbReference type="InterPro" id="IPR002156">
    <property type="entry name" value="RNaseH_domain"/>
</dbReference>
<keyword evidence="3" id="KW-1185">Reference proteome</keyword>
<organism evidence="2 3">
    <name type="scientific">Hibiscus sabdariffa</name>
    <name type="common">roselle</name>
    <dbReference type="NCBI Taxonomy" id="183260"/>
    <lineage>
        <taxon>Eukaryota</taxon>
        <taxon>Viridiplantae</taxon>
        <taxon>Streptophyta</taxon>
        <taxon>Embryophyta</taxon>
        <taxon>Tracheophyta</taxon>
        <taxon>Spermatophyta</taxon>
        <taxon>Magnoliopsida</taxon>
        <taxon>eudicotyledons</taxon>
        <taxon>Gunneridae</taxon>
        <taxon>Pentapetalae</taxon>
        <taxon>rosids</taxon>
        <taxon>malvids</taxon>
        <taxon>Malvales</taxon>
        <taxon>Malvaceae</taxon>
        <taxon>Malvoideae</taxon>
        <taxon>Hibiscus</taxon>
    </lineage>
</organism>
<dbReference type="EMBL" id="JBBPBM010000526">
    <property type="protein sequence ID" value="KAK8494551.1"/>
    <property type="molecule type" value="Genomic_DNA"/>
</dbReference>
<sequence>MKFQELLQPLSFRGLKGASVVRKDAKWTPPASHWLKISTDGACKLSSGVLHVVVVEGTLMDSGLSIAWKMGVSSSGIETDSREVVNLLEHGTEPGFGSSMLPAIADLMQRMKKLGFASTFYFSRRESGC</sequence>
<protein>
    <recommendedName>
        <fullName evidence="1">RNase H type-1 domain-containing protein</fullName>
    </recommendedName>
</protein>